<dbReference type="RefSeq" id="WP_241764731.1">
    <property type="nucleotide sequence ID" value="NZ_ARYK01000005.1"/>
</dbReference>
<keyword evidence="4" id="KW-0732">Signal</keyword>
<dbReference type="PATRIC" id="fig|1280950.3.peg.2241"/>
<evidence type="ECO:0000256" key="1">
    <source>
        <dbReference type="ARBA" id="ARBA00022737"/>
    </source>
</evidence>
<evidence type="ECO:0000313" key="6">
    <source>
        <dbReference type="Proteomes" id="UP000025171"/>
    </source>
</evidence>
<dbReference type="Proteomes" id="UP000025171">
    <property type="component" value="Unassembled WGS sequence"/>
</dbReference>
<accession>A0A059FMJ2</accession>
<feature type="signal peptide" evidence="4">
    <location>
        <begin position="1"/>
        <end position="35"/>
    </location>
</feature>
<name>A0A059FMJ2_9PROT</name>
<keyword evidence="6" id="KW-1185">Reference proteome</keyword>
<gene>
    <name evidence="5" type="ORF">HJO_11192</name>
</gene>
<dbReference type="InterPro" id="IPR011990">
    <property type="entry name" value="TPR-like_helical_dom_sf"/>
</dbReference>
<dbReference type="Pfam" id="PF13181">
    <property type="entry name" value="TPR_8"/>
    <property type="match status" value="1"/>
</dbReference>
<dbReference type="Pfam" id="PF13432">
    <property type="entry name" value="TPR_16"/>
    <property type="match status" value="1"/>
</dbReference>
<dbReference type="PROSITE" id="PS50005">
    <property type="entry name" value="TPR"/>
    <property type="match status" value="2"/>
</dbReference>
<evidence type="ECO:0000313" key="5">
    <source>
        <dbReference type="EMBL" id="KCZ91678.1"/>
    </source>
</evidence>
<reference evidence="5 6" key="1">
    <citation type="journal article" date="2014" name="Antonie Van Leeuwenhoek">
        <title>Hyphomonas beringensis sp. nov. and Hyphomonas chukchiensis sp. nov., isolated from surface seawater of the Bering Sea and Chukchi Sea.</title>
        <authorList>
            <person name="Li C."/>
            <person name="Lai Q."/>
            <person name="Li G."/>
            <person name="Dong C."/>
            <person name="Wang J."/>
            <person name="Liao Y."/>
            <person name="Shao Z."/>
        </authorList>
    </citation>
    <scope>NUCLEOTIDE SEQUENCE [LARGE SCALE GENOMIC DNA]</scope>
    <source>
        <strain evidence="5 6">MHS-2</strain>
    </source>
</reference>
<dbReference type="Gene3D" id="1.25.40.10">
    <property type="entry name" value="Tetratricopeptide repeat domain"/>
    <property type="match status" value="1"/>
</dbReference>
<keyword evidence="2 3" id="KW-0802">TPR repeat</keyword>
<feature type="repeat" description="TPR" evidence="3">
    <location>
        <begin position="107"/>
        <end position="140"/>
    </location>
</feature>
<dbReference type="PANTHER" id="PTHR44858:SF1">
    <property type="entry name" value="UDP-N-ACETYLGLUCOSAMINE--PEPTIDE N-ACETYLGLUCOSAMINYLTRANSFERASE SPINDLY-RELATED"/>
    <property type="match status" value="1"/>
</dbReference>
<dbReference type="InterPro" id="IPR019734">
    <property type="entry name" value="TPR_rpt"/>
</dbReference>
<comment type="caution">
    <text evidence="5">The sequence shown here is derived from an EMBL/GenBank/DDBJ whole genome shotgun (WGS) entry which is preliminary data.</text>
</comment>
<dbReference type="SMART" id="SM00028">
    <property type="entry name" value="TPR"/>
    <property type="match status" value="3"/>
</dbReference>
<evidence type="ECO:0000256" key="2">
    <source>
        <dbReference type="ARBA" id="ARBA00022803"/>
    </source>
</evidence>
<dbReference type="eggNOG" id="COG0457">
    <property type="taxonomic scope" value="Bacteria"/>
</dbReference>
<protein>
    <submittedName>
        <fullName evidence="5">Uncharacterized protein</fullName>
    </submittedName>
</protein>
<sequence length="193" mass="21362">MRTGVAAARYPAILIGMFKPLILASLVLLAGQAIAAPSDEMFEKLQNAPSESEANDIAQDIWASWMESGSATIDMIMERAVDAQTVGDYETARAFYDRVIMIDPEYAEAWNRRAGLFLIDENFPEALRDINEALRIEPRHFGAWAGLGIMLETMGAEDEALDAYREALKIYPLMTQAMQAEKRLSKAAEGQGL</sequence>
<proteinExistence type="predicted"/>
<organism evidence="5 6">
    <name type="scientific">Hyphomonas johnsonii MHS-2</name>
    <dbReference type="NCBI Taxonomy" id="1280950"/>
    <lineage>
        <taxon>Bacteria</taxon>
        <taxon>Pseudomonadati</taxon>
        <taxon>Pseudomonadota</taxon>
        <taxon>Alphaproteobacteria</taxon>
        <taxon>Hyphomonadales</taxon>
        <taxon>Hyphomonadaceae</taxon>
        <taxon>Hyphomonas</taxon>
    </lineage>
</organism>
<dbReference type="EMBL" id="ARYK01000005">
    <property type="protein sequence ID" value="KCZ91678.1"/>
    <property type="molecule type" value="Genomic_DNA"/>
</dbReference>
<feature type="repeat" description="TPR" evidence="3">
    <location>
        <begin position="141"/>
        <end position="174"/>
    </location>
</feature>
<evidence type="ECO:0000256" key="3">
    <source>
        <dbReference type="PROSITE-ProRule" id="PRU00339"/>
    </source>
</evidence>
<dbReference type="SUPFAM" id="SSF48452">
    <property type="entry name" value="TPR-like"/>
    <property type="match status" value="1"/>
</dbReference>
<dbReference type="InterPro" id="IPR050498">
    <property type="entry name" value="Ycf3"/>
</dbReference>
<dbReference type="PANTHER" id="PTHR44858">
    <property type="entry name" value="TETRATRICOPEPTIDE REPEAT PROTEIN 6"/>
    <property type="match status" value="1"/>
</dbReference>
<feature type="chain" id="PRO_5001572407" evidence="4">
    <location>
        <begin position="36"/>
        <end position="193"/>
    </location>
</feature>
<evidence type="ECO:0000256" key="4">
    <source>
        <dbReference type="SAM" id="SignalP"/>
    </source>
</evidence>
<dbReference type="AlphaFoldDB" id="A0A059FMJ2"/>
<dbReference type="STRING" id="1280950.HJO_11192"/>
<keyword evidence="1" id="KW-0677">Repeat</keyword>